<dbReference type="OrthoDB" id="1714475at2759"/>
<proteinExistence type="predicted"/>
<feature type="domain" description="RING-type" evidence="5">
    <location>
        <begin position="195"/>
        <end position="235"/>
    </location>
</feature>
<dbReference type="Gene3D" id="3.30.40.10">
    <property type="entry name" value="Zinc/RING finger domain, C3HC4 (zinc finger)"/>
    <property type="match status" value="1"/>
</dbReference>
<dbReference type="EMBL" id="OC865600">
    <property type="protein sequence ID" value="CAD7632463.1"/>
    <property type="molecule type" value="Genomic_DNA"/>
</dbReference>
<accession>A0A7R9L226</accession>
<dbReference type="PANTHER" id="PTHR17550">
    <property type="entry name" value="E3 UBIQUITIN-PROTEIN LIGASE TTC3"/>
    <property type="match status" value="1"/>
</dbReference>
<dbReference type="InterPro" id="IPR013083">
    <property type="entry name" value="Znf_RING/FYVE/PHD"/>
</dbReference>
<feature type="region of interest" description="Disordered" evidence="4">
    <location>
        <begin position="82"/>
        <end position="105"/>
    </location>
</feature>
<keyword evidence="1 3" id="KW-0863">Zinc-finger</keyword>
<keyword evidence="1 3" id="KW-0479">Metal-binding</keyword>
<evidence type="ECO:0000256" key="2">
    <source>
        <dbReference type="ARBA" id="ARBA00022833"/>
    </source>
</evidence>
<evidence type="ECO:0000256" key="1">
    <source>
        <dbReference type="ARBA" id="ARBA00022771"/>
    </source>
</evidence>
<dbReference type="Proteomes" id="UP000759131">
    <property type="component" value="Unassembled WGS sequence"/>
</dbReference>
<evidence type="ECO:0000313" key="6">
    <source>
        <dbReference type="EMBL" id="CAD7632463.1"/>
    </source>
</evidence>
<gene>
    <name evidence="6" type="ORF">OSB1V03_LOCUS12866</name>
</gene>
<keyword evidence="2" id="KW-0862">Zinc</keyword>
<keyword evidence="7" id="KW-1185">Reference proteome</keyword>
<reference evidence="6" key="1">
    <citation type="submission" date="2020-11" db="EMBL/GenBank/DDBJ databases">
        <authorList>
            <person name="Tran Van P."/>
        </authorList>
    </citation>
    <scope>NUCLEOTIDE SEQUENCE</scope>
</reference>
<dbReference type="SUPFAM" id="SSF57850">
    <property type="entry name" value="RING/U-box"/>
    <property type="match status" value="1"/>
</dbReference>
<feature type="non-terminal residue" evidence="6">
    <location>
        <position position="1"/>
    </location>
</feature>
<evidence type="ECO:0000259" key="5">
    <source>
        <dbReference type="PROSITE" id="PS50089"/>
    </source>
</evidence>
<name>A0A7R9L226_9ACAR</name>
<dbReference type="PROSITE" id="PS50089">
    <property type="entry name" value="ZF_RING_2"/>
    <property type="match status" value="1"/>
</dbReference>
<dbReference type="InterPro" id="IPR001841">
    <property type="entry name" value="Znf_RING"/>
</dbReference>
<protein>
    <recommendedName>
        <fullName evidence="5">RING-type domain-containing protein</fullName>
    </recommendedName>
</protein>
<evidence type="ECO:0000256" key="3">
    <source>
        <dbReference type="PROSITE-ProRule" id="PRU00175"/>
    </source>
</evidence>
<evidence type="ECO:0000256" key="4">
    <source>
        <dbReference type="SAM" id="MobiDB-lite"/>
    </source>
</evidence>
<dbReference type="Pfam" id="PF13639">
    <property type="entry name" value="zf-RING_2"/>
    <property type="match status" value="1"/>
</dbReference>
<dbReference type="GO" id="GO:0008270">
    <property type="term" value="F:zinc ion binding"/>
    <property type="evidence" value="ECO:0007669"/>
    <property type="project" value="UniProtKB-KW"/>
</dbReference>
<sequence>ELTFPRNPSPIPIYSQLPNTSADTLLNTCSRMNGIQSSNGKEMSAIGEPFLKKSVQNTAEQNNADVFRQPRTAPRFGLKAKANIAAPVSEPTASPSRPEPKAPLNQAQSKLLAKLKEKYTQLSDDILVDSMSQTKNQLITTGSAKTRPNGTIPALKLMTDNLTDALNGGQKAPSYEMKGWTQVSHKMAANDEVMCSICMEPMFMANRYETECHHLFHSECITSWARSDGTCPICRSHVLPPGEYPVL</sequence>
<organism evidence="6">
    <name type="scientific">Medioppia subpectinata</name>
    <dbReference type="NCBI Taxonomy" id="1979941"/>
    <lineage>
        <taxon>Eukaryota</taxon>
        <taxon>Metazoa</taxon>
        <taxon>Ecdysozoa</taxon>
        <taxon>Arthropoda</taxon>
        <taxon>Chelicerata</taxon>
        <taxon>Arachnida</taxon>
        <taxon>Acari</taxon>
        <taxon>Acariformes</taxon>
        <taxon>Sarcoptiformes</taxon>
        <taxon>Oribatida</taxon>
        <taxon>Brachypylina</taxon>
        <taxon>Oppioidea</taxon>
        <taxon>Oppiidae</taxon>
        <taxon>Medioppia</taxon>
    </lineage>
</organism>
<dbReference type="SMART" id="SM00184">
    <property type="entry name" value="RING"/>
    <property type="match status" value="1"/>
</dbReference>
<dbReference type="EMBL" id="CAJPIZ010011025">
    <property type="protein sequence ID" value="CAG2112893.1"/>
    <property type="molecule type" value="Genomic_DNA"/>
</dbReference>
<evidence type="ECO:0000313" key="7">
    <source>
        <dbReference type="Proteomes" id="UP000759131"/>
    </source>
</evidence>
<dbReference type="PANTHER" id="PTHR17550:SF7">
    <property type="entry name" value="RNA-BINDING PROTEIN 44"/>
    <property type="match status" value="1"/>
</dbReference>
<dbReference type="AlphaFoldDB" id="A0A7R9L226"/>